<dbReference type="Proteomes" id="UP000030321">
    <property type="component" value="Unassembled WGS sequence"/>
</dbReference>
<organism evidence="1 2">
    <name type="scientific">Microcystis aeruginosa NIES-44</name>
    <dbReference type="NCBI Taxonomy" id="449439"/>
    <lineage>
        <taxon>Bacteria</taxon>
        <taxon>Bacillati</taxon>
        <taxon>Cyanobacteriota</taxon>
        <taxon>Cyanophyceae</taxon>
        <taxon>Oscillatoriophycideae</taxon>
        <taxon>Chroococcales</taxon>
        <taxon>Microcystaceae</taxon>
        <taxon>Microcystis</taxon>
    </lineage>
</organism>
<gene>
    <name evidence="1" type="ORF">N44_02049</name>
</gene>
<comment type="caution">
    <text evidence="1">The sequence shown here is derived from an EMBL/GenBank/DDBJ whole genome shotgun (WGS) entry which is preliminary data.</text>
</comment>
<evidence type="ECO:0000313" key="1">
    <source>
        <dbReference type="EMBL" id="GAL93362.1"/>
    </source>
</evidence>
<dbReference type="AlphaFoldDB" id="A0A0A1VU73"/>
<sequence length="61" mass="6303">MLTLLLLNGGLGSVGGAELVETIPESRVIDCAEEMGLLKVSVVILYEGLVASAASQAVRFV</sequence>
<evidence type="ECO:0000313" key="2">
    <source>
        <dbReference type="Proteomes" id="UP000030321"/>
    </source>
</evidence>
<proteinExistence type="predicted"/>
<reference evidence="2" key="1">
    <citation type="journal article" date="2015" name="Genome">
        <title>Whole Genome Sequence of the Non-Microcystin-Producing Microcystis aeruginosa Strain NIES-44.</title>
        <authorList>
            <person name="Okano K."/>
            <person name="Miyata N."/>
            <person name="Ozaki Y."/>
        </authorList>
    </citation>
    <scope>NUCLEOTIDE SEQUENCE [LARGE SCALE GENOMIC DNA]</scope>
    <source>
        <strain evidence="2">NIES-44</strain>
    </source>
</reference>
<accession>A0A0A1VU73</accession>
<name>A0A0A1VU73_MICAE</name>
<protein>
    <submittedName>
        <fullName evidence="1">Uncharacterized protein</fullName>
    </submittedName>
</protein>
<dbReference type="EMBL" id="BBPA01000037">
    <property type="protein sequence ID" value="GAL93362.1"/>
    <property type="molecule type" value="Genomic_DNA"/>
</dbReference>